<proteinExistence type="predicted"/>
<dbReference type="Proteomes" id="UP000426027">
    <property type="component" value="Chromosome"/>
</dbReference>
<sequence length="183" mass="21603">MRWFWKWYLWSEDWSTQGEFPYHLKKMVIIVGPHTHWKDFIIGVAVRSAYRFSYVKFLGKQELFKPPFGFLFRWLGGTPVDRSNNNNLVDAVVQKFNESETLVIALSPEGTRKKVDKLRTGFYHIARQANVPILMAGLDFANRKVIFSEPFYTTENEEADYEIIRSFFRPIQGKIPEQGLMHF</sequence>
<evidence type="ECO:0000313" key="6">
    <source>
        <dbReference type="Proteomes" id="UP000426027"/>
    </source>
</evidence>
<comment type="pathway">
    <text evidence="1">Lipid metabolism.</text>
</comment>
<dbReference type="InterPro" id="IPR002123">
    <property type="entry name" value="Plipid/glycerol_acylTrfase"/>
</dbReference>
<organism evidence="5 6">
    <name type="scientific">Phnomibacter ginsenosidimutans</name>
    <dbReference type="NCBI Taxonomy" id="2676868"/>
    <lineage>
        <taxon>Bacteria</taxon>
        <taxon>Pseudomonadati</taxon>
        <taxon>Bacteroidota</taxon>
        <taxon>Chitinophagia</taxon>
        <taxon>Chitinophagales</taxon>
        <taxon>Chitinophagaceae</taxon>
        <taxon>Phnomibacter</taxon>
    </lineage>
</organism>
<dbReference type="SUPFAM" id="SSF69593">
    <property type="entry name" value="Glycerol-3-phosphate (1)-acyltransferase"/>
    <property type="match status" value="1"/>
</dbReference>
<evidence type="ECO:0000259" key="4">
    <source>
        <dbReference type="SMART" id="SM00563"/>
    </source>
</evidence>
<dbReference type="GO" id="GO:0003841">
    <property type="term" value="F:1-acylglycerol-3-phosphate O-acyltransferase activity"/>
    <property type="evidence" value="ECO:0007669"/>
    <property type="project" value="TreeGrafter"/>
</dbReference>
<dbReference type="PANTHER" id="PTHR10434">
    <property type="entry name" value="1-ACYL-SN-GLYCEROL-3-PHOSPHATE ACYLTRANSFERASE"/>
    <property type="match status" value="1"/>
</dbReference>
<protein>
    <submittedName>
        <fullName evidence="5">Acyltransferase</fullName>
    </submittedName>
</protein>
<gene>
    <name evidence="5" type="ORF">GLV81_00425</name>
</gene>
<keyword evidence="2 5" id="KW-0808">Transferase</keyword>
<dbReference type="Pfam" id="PF01553">
    <property type="entry name" value="Acyltransferase"/>
    <property type="match status" value="1"/>
</dbReference>
<evidence type="ECO:0000256" key="1">
    <source>
        <dbReference type="ARBA" id="ARBA00005189"/>
    </source>
</evidence>
<reference evidence="5 6" key="1">
    <citation type="submission" date="2019-11" db="EMBL/GenBank/DDBJ databases">
        <authorList>
            <person name="Im W.T."/>
        </authorList>
    </citation>
    <scope>NUCLEOTIDE SEQUENCE [LARGE SCALE GENOMIC DNA]</scope>
    <source>
        <strain evidence="5 6">SB-02</strain>
    </source>
</reference>
<evidence type="ECO:0000256" key="3">
    <source>
        <dbReference type="ARBA" id="ARBA00023315"/>
    </source>
</evidence>
<evidence type="ECO:0000313" key="5">
    <source>
        <dbReference type="EMBL" id="QGW26774.1"/>
    </source>
</evidence>
<evidence type="ECO:0000256" key="2">
    <source>
        <dbReference type="ARBA" id="ARBA00022679"/>
    </source>
</evidence>
<name>A0A6I6G4D8_9BACT</name>
<keyword evidence="6" id="KW-1185">Reference proteome</keyword>
<dbReference type="KEGG" id="fls:GLV81_00425"/>
<dbReference type="SMART" id="SM00563">
    <property type="entry name" value="PlsC"/>
    <property type="match status" value="1"/>
</dbReference>
<feature type="domain" description="Phospholipid/glycerol acyltransferase" evidence="4">
    <location>
        <begin position="28"/>
        <end position="141"/>
    </location>
</feature>
<dbReference type="EMBL" id="CP046566">
    <property type="protein sequence ID" value="QGW26774.1"/>
    <property type="molecule type" value="Genomic_DNA"/>
</dbReference>
<dbReference type="GO" id="GO:0006654">
    <property type="term" value="P:phosphatidic acid biosynthetic process"/>
    <property type="evidence" value="ECO:0007669"/>
    <property type="project" value="TreeGrafter"/>
</dbReference>
<dbReference type="PANTHER" id="PTHR10434:SF9">
    <property type="entry name" value="PHOSPHOLIPID_GLYCEROL ACYLTRANSFERASE DOMAIN-CONTAINING PROTEIN"/>
    <property type="match status" value="1"/>
</dbReference>
<dbReference type="RefSeq" id="WP_157475903.1">
    <property type="nucleotide sequence ID" value="NZ_CP046566.1"/>
</dbReference>
<keyword evidence="3 5" id="KW-0012">Acyltransferase</keyword>
<dbReference type="AlphaFoldDB" id="A0A6I6G4D8"/>
<accession>A0A6I6G4D8</accession>